<evidence type="ECO:0000256" key="1">
    <source>
        <dbReference type="ARBA" id="ARBA00022555"/>
    </source>
</evidence>
<dbReference type="STRING" id="1798697.A2373_00920"/>
<dbReference type="InterPro" id="IPR014729">
    <property type="entry name" value="Rossmann-like_a/b/a_fold"/>
</dbReference>
<comment type="similarity">
    <text evidence="9">Belongs to the MnmA/TRMU family.</text>
</comment>
<dbReference type="HAMAP" id="MF_00144">
    <property type="entry name" value="tRNA_thiouridyl_MnmA"/>
    <property type="match status" value="1"/>
</dbReference>
<comment type="subcellular location">
    <subcellularLocation>
        <location evidence="9">Cytoplasm</location>
    </subcellularLocation>
</comment>
<keyword evidence="7" id="KW-1015">Disulfide bond</keyword>
<proteinExistence type="inferred from homology"/>
<dbReference type="EC" id="2.8.1.13" evidence="9"/>
<evidence type="ECO:0000256" key="4">
    <source>
        <dbReference type="ARBA" id="ARBA00022741"/>
    </source>
</evidence>
<dbReference type="GO" id="GO:0002143">
    <property type="term" value="P:tRNA wobble position uridine thiolation"/>
    <property type="evidence" value="ECO:0007669"/>
    <property type="project" value="TreeGrafter"/>
</dbReference>
<gene>
    <name evidence="9" type="primary">mnmA</name>
    <name evidence="12" type="ORF">A2373_00920</name>
</gene>
<comment type="caution">
    <text evidence="12">The sequence shown here is derived from an EMBL/GenBank/DDBJ whole genome shotgun (WGS) entry which is preliminary data.</text>
</comment>
<dbReference type="FunFam" id="3.40.50.620:FF:000115">
    <property type="entry name" value="tRNA-specific 2-thiouridylase MnmA"/>
    <property type="match status" value="1"/>
</dbReference>
<evidence type="ECO:0000313" key="12">
    <source>
        <dbReference type="EMBL" id="OGH82783.1"/>
    </source>
</evidence>
<name>A0A1F6NGB0_9BACT</name>
<comment type="function">
    <text evidence="9">Catalyzes the 2-thiolation of uridine at the wobble position (U34) of tRNA, leading to the formation of s(2)U34.</text>
</comment>
<dbReference type="InterPro" id="IPR023382">
    <property type="entry name" value="MnmA-like_central_sf"/>
</dbReference>
<feature type="region of interest" description="Interaction with tRNA" evidence="9">
    <location>
        <begin position="173"/>
        <end position="175"/>
    </location>
</feature>
<feature type="binding site" evidence="9">
    <location>
        <position position="48"/>
    </location>
    <ligand>
        <name>ATP</name>
        <dbReference type="ChEBI" id="CHEBI:30616"/>
    </ligand>
</feature>
<dbReference type="PANTHER" id="PTHR11933">
    <property type="entry name" value="TRNA 5-METHYLAMINOMETHYL-2-THIOURIDYLATE -METHYLTRANSFERASE"/>
    <property type="match status" value="1"/>
</dbReference>
<keyword evidence="9" id="KW-0963">Cytoplasm</keyword>
<dbReference type="GO" id="GO:0103016">
    <property type="term" value="F:tRNA-uridine 2-sulfurtransferase activity"/>
    <property type="evidence" value="ECO:0007669"/>
    <property type="project" value="UniProtKB-EC"/>
</dbReference>
<comment type="catalytic activity">
    <reaction evidence="8 9">
        <text>S-sulfanyl-L-cysteinyl-[protein] + uridine(34) in tRNA + AH2 + ATP = 2-thiouridine(34) in tRNA + L-cysteinyl-[protein] + A + AMP + diphosphate + H(+)</text>
        <dbReference type="Rhea" id="RHEA:47032"/>
        <dbReference type="Rhea" id="RHEA-COMP:10131"/>
        <dbReference type="Rhea" id="RHEA-COMP:11726"/>
        <dbReference type="Rhea" id="RHEA-COMP:11727"/>
        <dbReference type="Rhea" id="RHEA-COMP:11728"/>
        <dbReference type="ChEBI" id="CHEBI:13193"/>
        <dbReference type="ChEBI" id="CHEBI:15378"/>
        <dbReference type="ChEBI" id="CHEBI:17499"/>
        <dbReference type="ChEBI" id="CHEBI:29950"/>
        <dbReference type="ChEBI" id="CHEBI:30616"/>
        <dbReference type="ChEBI" id="CHEBI:33019"/>
        <dbReference type="ChEBI" id="CHEBI:61963"/>
        <dbReference type="ChEBI" id="CHEBI:65315"/>
        <dbReference type="ChEBI" id="CHEBI:87170"/>
        <dbReference type="ChEBI" id="CHEBI:456215"/>
        <dbReference type="EC" id="2.8.1.13"/>
    </reaction>
</comment>
<dbReference type="Gene3D" id="3.40.50.620">
    <property type="entry name" value="HUPs"/>
    <property type="match status" value="1"/>
</dbReference>
<evidence type="ECO:0000259" key="11">
    <source>
        <dbReference type="Pfam" id="PF20259"/>
    </source>
</evidence>
<dbReference type="Gene3D" id="2.30.30.280">
    <property type="entry name" value="Adenine nucleotide alpha hydrolases-like domains"/>
    <property type="match status" value="1"/>
</dbReference>
<dbReference type="PANTHER" id="PTHR11933:SF5">
    <property type="entry name" value="MITOCHONDRIAL TRNA-SPECIFIC 2-THIOURIDYLASE 1"/>
    <property type="match status" value="1"/>
</dbReference>
<keyword evidence="1 9" id="KW-0820">tRNA-binding</keyword>
<evidence type="ECO:0000256" key="3">
    <source>
        <dbReference type="ARBA" id="ARBA00022694"/>
    </source>
</evidence>
<dbReference type="NCBIfam" id="NF001138">
    <property type="entry name" value="PRK00143.1"/>
    <property type="match status" value="1"/>
</dbReference>
<dbReference type="InterPro" id="IPR004506">
    <property type="entry name" value="MnmA-like"/>
</dbReference>
<dbReference type="SUPFAM" id="SSF52402">
    <property type="entry name" value="Adenine nucleotide alpha hydrolases-like"/>
    <property type="match status" value="1"/>
</dbReference>
<keyword evidence="3 9" id="KW-0819">tRNA processing</keyword>
<feature type="site" description="Interaction with tRNA" evidence="9">
    <location>
        <position position="367"/>
    </location>
</feature>
<dbReference type="NCBIfam" id="TIGR00420">
    <property type="entry name" value="trmU"/>
    <property type="match status" value="1"/>
</dbReference>
<feature type="binding site" evidence="9">
    <location>
        <begin position="22"/>
        <end position="29"/>
    </location>
    <ligand>
        <name>ATP</name>
        <dbReference type="ChEBI" id="CHEBI:30616"/>
    </ligand>
</feature>
<feature type="domain" description="tRNA-specific 2-thiouridylase MnmA-like C-terminal" evidence="10">
    <location>
        <begin position="312"/>
        <end position="387"/>
    </location>
</feature>
<feature type="active site" description="Nucleophile" evidence="9">
    <location>
        <position position="114"/>
    </location>
</feature>
<organism evidence="12 13">
    <name type="scientific">Candidatus Magasanikbacteria bacterium RIFOXYB1_FULL_40_15</name>
    <dbReference type="NCBI Taxonomy" id="1798697"/>
    <lineage>
        <taxon>Bacteria</taxon>
        <taxon>Candidatus Magasanikiibacteriota</taxon>
    </lineage>
</organism>
<keyword evidence="6 9" id="KW-0694">RNA-binding</keyword>
<accession>A0A1F6NGB0</accession>
<dbReference type="InterPro" id="IPR046885">
    <property type="entry name" value="MnmA-like_C"/>
</dbReference>
<feature type="binding site" evidence="9">
    <location>
        <position position="138"/>
    </location>
    <ligand>
        <name>ATP</name>
        <dbReference type="ChEBI" id="CHEBI:30616"/>
    </ligand>
</feature>
<evidence type="ECO:0000313" key="13">
    <source>
        <dbReference type="Proteomes" id="UP000176300"/>
    </source>
</evidence>
<dbReference type="GO" id="GO:0005524">
    <property type="term" value="F:ATP binding"/>
    <property type="evidence" value="ECO:0007669"/>
    <property type="project" value="UniProtKB-KW"/>
</dbReference>
<evidence type="ECO:0000256" key="2">
    <source>
        <dbReference type="ARBA" id="ARBA00022679"/>
    </source>
</evidence>
<evidence type="ECO:0000256" key="9">
    <source>
        <dbReference type="HAMAP-Rule" id="MF_00144"/>
    </source>
</evidence>
<evidence type="ECO:0000259" key="10">
    <source>
        <dbReference type="Pfam" id="PF20258"/>
    </source>
</evidence>
<feature type="site" description="Interaction with tRNA" evidence="9">
    <location>
        <position position="139"/>
    </location>
</feature>
<dbReference type="EMBL" id="MFQS01000028">
    <property type="protein sequence ID" value="OGH82783.1"/>
    <property type="molecule type" value="Genomic_DNA"/>
</dbReference>
<evidence type="ECO:0000256" key="8">
    <source>
        <dbReference type="ARBA" id="ARBA00051542"/>
    </source>
</evidence>
<dbReference type="Pfam" id="PF20259">
    <property type="entry name" value="tRNA_Me_trans_M"/>
    <property type="match status" value="1"/>
</dbReference>
<keyword evidence="4 9" id="KW-0547">Nucleotide-binding</keyword>
<reference evidence="12 13" key="1">
    <citation type="journal article" date="2016" name="Nat. Commun.">
        <title>Thousands of microbial genomes shed light on interconnected biogeochemical processes in an aquifer system.</title>
        <authorList>
            <person name="Anantharaman K."/>
            <person name="Brown C.T."/>
            <person name="Hug L.A."/>
            <person name="Sharon I."/>
            <person name="Castelle C.J."/>
            <person name="Probst A.J."/>
            <person name="Thomas B.C."/>
            <person name="Singh A."/>
            <person name="Wilkins M.J."/>
            <person name="Karaoz U."/>
            <person name="Brodie E.L."/>
            <person name="Williams K.H."/>
            <person name="Hubbard S.S."/>
            <person name="Banfield J.F."/>
        </authorList>
    </citation>
    <scope>NUCLEOTIDE SEQUENCE [LARGE SCALE GENOMIC DNA]</scope>
</reference>
<keyword evidence="2 9" id="KW-0808">Transferase</keyword>
<dbReference type="FunFam" id="2.30.30.280:FF:000001">
    <property type="entry name" value="tRNA-specific 2-thiouridylase MnmA"/>
    <property type="match status" value="1"/>
</dbReference>
<dbReference type="Gene3D" id="2.40.30.10">
    <property type="entry name" value="Translation factors"/>
    <property type="match status" value="1"/>
</dbReference>
<dbReference type="InterPro" id="IPR046884">
    <property type="entry name" value="MnmA-like_central"/>
</dbReference>
<sequence length="388" mass="43974">MNKKAKSRTELCSGTGKKILVAMSGGVDSSVAAALLLRQGYEVAGAFMVNYDSADDGRFGECWRNDYRDAARVAAKLGIPLFKLDFKKEYEKKVLAYMFAEYKKGRTPNPDVLCNKFIKFGVWLEKAKELGFDKLATGHYARLGREIRSSKHEIRNKLQNPNYKLLEAKDKDKDQTYFLHQLNQEQLKYVLFPIGDYKKTEVRKIAKKFNLPTADRAESMGICFVGEVPMKEFLSKKIKLKKGDIISSTGEILGKHDGLAFYTIGQRHGFKAVLEKKGAESRPLYIVDKNYNTNELVVGFENDPLFYKKQAEAGEINWISGQKPKLPLKCQVRLRHRQPLQNVQLFEKNGKISIHFTNKQKAVTPGQFAVFYLPHGKNSVCLGGGVIK</sequence>
<keyword evidence="5 9" id="KW-0067">ATP-binding</keyword>
<dbReference type="AlphaFoldDB" id="A0A1F6NGB0"/>
<evidence type="ECO:0000256" key="6">
    <source>
        <dbReference type="ARBA" id="ARBA00022884"/>
    </source>
</evidence>
<feature type="region of interest" description="Interaction with target base in tRNA" evidence="9">
    <location>
        <begin position="109"/>
        <end position="111"/>
    </location>
</feature>
<evidence type="ECO:0000256" key="7">
    <source>
        <dbReference type="ARBA" id="ARBA00023157"/>
    </source>
</evidence>
<protein>
    <recommendedName>
        <fullName evidence="9">tRNA-specific 2-thiouridylase MnmA</fullName>
        <ecNumber evidence="9">2.8.1.13</ecNumber>
    </recommendedName>
</protein>
<dbReference type="CDD" id="cd01998">
    <property type="entry name" value="MnmA_TRMU-like"/>
    <property type="match status" value="1"/>
</dbReference>
<dbReference type="GO" id="GO:0005737">
    <property type="term" value="C:cytoplasm"/>
    <property type="evidence" value="ECO:0007669"/>
    <property type="project" value="UniProtKB-SubCell"/>
</dbReference>
<comment type="caution">
    <text evidence="9">Lacks conserved residue(s) required for the propagation of feature annotation.</text>
</comment>
<feature type="active site" description="Cysteine persulfide intermediate" evidence="9">
    <location>
        <position position="223"/>
    </location>
</feature>
<dbReference type="GO" id="GO:0000049">
    <property type="term" value="F:tRNA binding"/>
    <property type="evidence" value="ECO:0007669"/>
    <property type="project" value="UniProtKB-KW"/>
</dbReference>
<feature type="domain" description="tRNA-specific 2-thiouridylase MnmA-like central" evidence="11">
    <location>
        <begin position="231"/>
        <end position="299"/>
    </location>
</feature>
<dbReference type="Pfam" id="PF03054">
    <property type="entry name" value="tRNA_Me_trans"/>
    <property type="match status" value="1"/>
</dbReference>
<dbReference type="Pfam" id="PF20258">
    <property type="entry name" value="tRNA_Me_trans_C"/>
    <property type="match status" value="1"/>
</dbReference>
<evidence type="ECO:0000256" key="5">
    <source>
        <dbReference type="ARBA" id="ARBA00022840"/>
    </source>
</evidence>
<dbReference type="Proteomes" id="UP000176300">
    <property type="component" value="Unassembled WGS sequence"/>
</dbReference>